<feature type="region of interest" description="Disordered" evidence="2">
    <location>
        <begin position="1137"/>
        <end position="1173"/>
    </location>
</feature>
<gene>
    <name evidence="3" type="ORF">QV06_06490</name>
</gene>
<evidence type="ECO:0000313" key="3">
    <source>
        <dbReference type="EMBL" id="OBX04545.1"/>
    </source>
</evidence>
<dbReference type="PATRIC" id="fig|505345.6.peg.1324"/>
<sequence length="1864" mass="187875">MQKESRQQVKLPPPLQLLNSIKKQSIFILKPLALITLFGLSNQVVATEYTNSGTSSFFGSQTSTLTASNGETITGHVLQGGDILKFTQDGTFYNENIPESQNSNTERFIYFHSTTLNNPSRIIIDPNVVIEDKNTVKTIGADLTNGNKNYLVSTLRGGIQAKDGRVYLDMDVNGTFKMLVNTVREDKDYDFVSAAGASGFSNYASHVINLNIKDGGTLSSDANVGFAHTNKRKVNGTGTLIEVPKHLEYITVNAEQGSTVNLNNIEENRTTYIGTYTNNAIVFNAKGGDVTLGNDTILSYAGAKGVLNVSAGDVNIKNHLYLGYERLSDARNGNAIVNVTDGTLKVGNTSASTDTTNTTGIIISSSDSLNSARLYLSGGTIETTGVSRERIGSITERDQSEQEIIIALNGGTLKITDDKKKLFQGITSRTASDGRHLGVSLGAGNTNIEVVGDKVVVQDENAYFQDMNVQNLNSNPDSPNTSPKTLHYCTTADCQGDLFAVTSRLVIPKGDSQVGAYTKIGRGTLVLTADNKQTGETIIKAGTLQAGNGGTTGTFGTGNITVKDGATVGINRSNDYQVANQITGEAGSTLRKQGDGTVSFTQAVTISKTLIDDGTLQAGTTFNGGDVTVGNNIEGPATANLTIASGQTPTMKSVVINTDGKVTNEGTLSVNNGTGSITVNGGTLASSGTTIAGTLTVDQGTNPEGTTRQGEVNITGGTTTATTTTVNAGTITASGENTTFNARDMTVGDQTGTAGTASVVVKEGATTKATSVTIKGDDGKVDVQTSGTLTVEKDGQPADIKVNGGELAVSGTANAKNITSDEANDGDKDAKISIAGTGTVNLKPTTEETLFSGFNSGKGDTIGLAGNLNVDVADGVSVTQDSNANITALNDAKGTLNKKGAGTLTLTASNTLATTNVETGTLANTGTLNSDTTNINDGKLSNTGTLSSTEINVGDGKGGATTAILENSGTGSITSTTVNVKADGKLSNTATDNKATTNKQEGIKVTGTLNVQGGQVESSGSANIGTLTVDKGTRTESDDAAPTETAGSVSITGGDTTVKTTQINDGAIEVSGGKLNAGAVTVGDGDDKDAANNAASFNITGGAVEATSVTVKSDGNLTNSVTDDNEEDDVQKGLNVTGELKTEGGTINSSGTTTAGKLTVDQGTNTDGTIRQGEVNITGGKTTVKGDTEIKSGSVAVETAGKLATEGTLKVGDKAGGPGTATLTNAGEVTANNVEVNKDGKLTNTSTTGEGLKVTNELKVDGGTLDTSGTTTAGSLTVESGAVNVKGGTTTASSTTIKDGEVAVSAGKLDGGAITVGDADSTKDSDAAKLTISGTGGVVATSVTVKGDGNLTNSVTDENEGDNVQKGLNVTGELKVESGTLTSSGTTKAGTLTVTKAEDAAQAGTVKITGGTTTANTTNIDEGKVEVSNGATLSGDVVAVGDGQGNPGTASLTNNGTVNASSITVKSDATLTNNKVDDSTTPGNEGLNVTGELKVESGTLTSSGTTKADALTVTKADDATQAGTVNITGGKTDVTTTNLNDGAVTVASGATLDSDTLNVGNEDKGIPNTATLTNNGTVTSQTVNIKADGKLENTGSLGTKTSPITDINVQGGTLNSTGTTQATNLTASSGTVALGEGSNTSLTKLDISGGDVDIDIAGTVTATTANISGGDVDVNKNGTLNTTNIAISGGTVDVNEGGKITASSSANLSGGTTTVHQGGTFDLSQNGDLTLSGGDLTSDGTVKADEIIVNSKDSALQLNAATTANKLTASAGIVSLGAGGTTTLNQELNISGTADVDVAGTVTASTANISGGDVDVNKNGTLNTTNIAISGGTVDVNEDGKITASSSANLSGGGDNYRSSRWYF</sequence>
<dbReference type="EMBL" id="JTJR01000025">
    <property type="protein sequence ID" value="OBX04545.1"/>
    <property type="molecule type" value="Genomic_DNA"/>
</dbReference>
<evidence type="ECO:0008006" key="5">
    <source>
        <dbReference type="Google" id="ProtNLM"/>
    </source>
</evidence>
<evidence type="ECO:0000256" key="1">
    <source>
        <dbReference type="ARBA" id="ARBA00022729"/>
    </source>
</evidence>
<feature type="compositionally biased region" description="Polar residues" evidence="2">
    <location>
        <begin position="1016"/>
        <end position="1026"/>
    </location>
</feature>
<name>A0A1A7PTQ4_9PAST</name>
<feature type="region of interest" description="Disordered" evidence="2">
    <location>
        <begin position="1016"/>
        <end position="1057"/>
    </location>
</feature>
<feature type="compositionally biased region" description="Polar residues" evidence="2">
    <location>
        <begin position="1045"/>
        <end position="1057"/>
    </location>
</feature>
<dbReference type="STRING" id="505345.QV06_06490"/>
<accession>A0A1A7PTQ4</accession>
<evidence type="ECO:0000256" key="2">
    <source>
        <dbReference type="SAM" id="MobiDB-lite"/>
    </source>
</evidence>
<dbReference type="Proteomes" id="UP000092626">
    <property type="component" value="Unassembled WGS sequence"/>
</dbReference>
<reference evidence="3 4" key="1">
    <citation type="submission" date="2014-11" db="EMBL/GenBank/DDBJ databases">
        <title>Pan-genome of Gallibacterium spp.</title>
        <authorList>
            <person name="Kudirkiene E."/>
            <person name="Bojesen A.M."/>
        </authorList>
    </citation>
    <scope>NUCLEOTIDE SEQUENCE [LARGE SCALE GENOMIC DNA]</scope>
    <source>
        <strain evidence="3 4">59/S3/89</strain>
    </source>
</reference>
<dbReference type="InterPro" id="IPR013425">
    <property type="entry name" value="Autotrns_rpt"/>
</dbReference>
<keyword evidence="1" id="KW-0732">Signal</keyword>
<evidence type="ECO:0000313" key="4">
    <source>
        <dbReference type="Proteomes" id="UP000092626"/>
    </source>
</evidence>
<dbReference type="Pfam" id="PF12951">
    <property type="entry name" value="PATR"/>
    <property type="match status" value="3"/>
</dbReference>
<dbReference type="NCBIfam" id="TIGR02601">
    <property type="entry name" value="autotrns_rpt"/>
    <property type="match status" value="1"/>
</dbReference>
<comment type="caution">
    <text evidence="3">The sequence shown here is derived from an EMBL/GenBank/DDBJ whole genome shotgun (WGS) entry which is preliminary data.</text>
</comment>
<proteinExistence type="predicted"/>
<feature type="compositionally biased region" description="Polar residues" evidence="2">
    <location>
        <begin position="1145"/>
        <end position="1169"/>
    </location>
</feature>
<organism evidence="3 4">
    <name type="scientific">Gallibacterium genomosp. 3</name>
    <dbReference type="NCBI Taxonomy" id="505345"/>
    <lineage>
        <taxon>Bacteria</taxon>
        <taxon>Pseudomonadati</taxon>
        <taxon>Pseudomonadota</taxon>
        <taxon>Gammaproteobacteria</taxon>
        <taxon>Pasteurellales</taxon>
        <taxon>Pasteurellaceae</taxon>
        <taxon>Gallibacterium</taxon>
    </lineage>
</organism>
<protein>
    <recommendedName>
        <fullName evidence="5">Autotransporter domain-containing protein</fullName>
    </recommendedName>
</protein>